<dbReference type="Pfam" id="PF01061">
    <property type="entry name" value="ABC2_membrane"/>
    <property type="match status" value="1"/>
</dbReference>
<evidence type="ECO:0000256" key="11">
    <source>
        <dbReference type="SAM" id="MobiDB-lite"/>
    </source>
</evidence>
<dbReference type="PROSITE" id="PS50893">
    <property type="entry name" value="ABC_TRANSPORTER_2"/>
    <property type="match status" value="2"/>
</dbReference>
<evidence type="ECO:0000256" key="1">
    <source>
        <dbReference type="ARBA" id="ARBA00004141"/>
    </source>
</evidence>
<dbReference type="GO" id="GO:0016887">
    <property type="term" value="F:ATP hydrolysis activity"/>
    <property type="evidence" value="ECO:0007669"/>
    <property type="project" value="InterPro"/>
</dbReference>
<feature type="domain" description="ABC transporter" evidence="13">
    <location>
        <begin position="155"/>
        <end position="428"/>
    </location>
</feature>
<comment type="subcellular location">
    <subcellularLocation>
        <location evidence="1">Membrane</location>
        <topology evidence="1">Multi-pass membrane protein</topology>
    </subcellularLocation>
</comment>
<organism evidence="14">
    <name type="scientific">Panicum hallii</name>
    <dbReference type="NCBI Taxonomy" id="206008"/>
    <lineage>
        <taxon>Eukaryota</taxon>
        <taxon>Viridiplantae</taxon>
        <taxon>Streptophyta</taxon>
        <taxon>Embryophyta</taxon>
        <taxon>Tracheophyta</taxon>
        <taxon>Spermatophyta</taxon>
        <taxon>Magnoliopsida</taxon>
        <taxon>Liliopsida</taxon>
        <taxon>Poales</taxon>
        <taxon>Poaceae</taxon>
        <taxon>PACMAD clade</taxon>
        <taxon>Panicoideae</taxon>
        <taxon>Panicodae</taxon>
        <taxon>Paniceae</taxon>
        <taxon>Panicinae</taxon>
        <taxon>Panicum</taxon>
        <taxon>Panicum sect. Panicum</taxon>
    </lineage>
</organism>
<evidence type="ECO:0000256" key="2">
    <source>
        <dbReference type="ARBA" id="ARBA00006012"/>
    </source>
</evidence>
<dbReference type="InterPro" id="IPR003439">
    <property type="entry name" value="ABC_transporter-like_ATP-bd"/>
</dbReference>
<name>A0A2S3GYV5_9POAL</name>
<reference evidence="14" key="1">
    <citation type="submission" date="2018-04" db="EMBL/GenBank/DDBJ databases">
        <title>WGS assembly of Panicum hallii.</title>
        <authorList>
            <person name="Lovell J."/>
            <person name="Jenkins J."/>
            <person name="Lowry D."/>
            <person name="Mamidi S."/>
            <person name="Sreedasyam A."/>
            <person name="Weng X."/>
            <person name="Barry K."/>
            <person name="Bonette J."/>
            <person name="Campitelli B."/>
            <person name="Daum C."/>
            <person name="Gordon S."/>
            <person name="Gould B."/>
            <person name="Lipzen A."/>
            <person name="Macqueen A."/>
            <person name="Palacio-Mejia J."/>
            <person name="Plott C."/>
            <person name="Shakirov E."/>
            <person name="Shu S."/>
            <person name="Yoshinaga Y."/>
            <person name="Zane M."/>
            <person name="Rokhsar D."/>
            <person name="Grimwood J."/>
            <person name="Schmutz J."/>
            <person name="Juenger T."/>
        </authorList>
    </citation>
    <scope>NUCLEOTIDE SEQUENCE [LARGE SCALE GENOMIC DNA]</scope>
    <source>
        <strain evidence="14">FIL2</strain>
    </source>
</reference>
<dbReference type="PANTHER" id="PTHR48040:SF35">
    <property type="entry name" value="ABC TRANSPORTER G FAMILY MEMBER 39-LIKE"/>
    <property type="match status" value="1"/>
</dbReference>
<dbReference type="FunFam" id="3.40.50.300:FF:000532">
    <property type="entry name" value="ABC transporter G family member 34"/>
    <property type="match status" value="1"/>
</dbReference>
<feature type="transmembrane region" description="Helical" evidence="12">
    <location>
        <begin position="667"/>
        <end position="690"/>
    </location>
</feature>
<evidence type="ECO:0000256" key="8">
    <source>
        <dbReference type="ARBA" id="ARBA00022989"/>
    </source>
</evidence>
<dbReference type="InterPro" id="IPR034001">
    <property type="entry name" value="ABCG_PDR_1"/>
</dbReference>
<dbReference type="Pfam" id="PF08370">
    <property type="entry name" value="PDR_assoc"/>
    <property type="match status" value="1"/>
</dbReference>
<dbReference type="Proteomes" id="UP000243499">
    <property type="component" value="Chromosome 2"/>
</dbReference>
<dbReference type="EMBL" id="CM008047">
    <property type="protein sequence ID" value="PAN11968.1"/>
    <property type="molecule type" value="Genomic_DNA"/>
</dbReference>
<feature type="transmembrane region" description="Helical" evidence="12">
    <location>
        <begin position="642"/>
        <end position="661"/>
    </location>
</feature>
<dbReference type="Pfam" id="PF14510">
    <property type="entry name" value="ABC_trans_N"/>
    <property type="match status" value="1"/>
</dbReference>
<dbReference type="InterPro" id="IPR034003">
    <property type="entry name" value="ABCG_PDR_2"/>
</dbReference>
<keyword evidence="5" id="KW-0677">Repeat</keyword>
<dbReference type="PANTHER" id="PTHR48040">
    <property type="entry name" value="PLEIOTROPIC DRUG RESISTANCE PROTEIN 1-LIKE ISOFORM X1"/>
    <property type="match status" value="1"/>
</dbReference>
<comment type="similarity">
    <text evidence="2">Belongs to the ABC transporter superfamily. ABCG family. PDR (TC 3.A.1.205) subfamily.</text>
</comment>
<evidence type="ECO:0000256" key="3">
    <source>
        <dbReference type="ARBA" id="ARBA00022448"/>
    </source>
</evidence>
<dbReference type="SMART" id="SM00382">
    <property type="entry name" value="AAA"/>
    <property type="match status" value="2"/>
</dbReference>
<keyword evidence="7" id="KW-0067">ATP-binding</keyword>
<keyword evidence="4 12" id="KW-0812">Transmembrane</keyword>
<accession>A0A2S3GYV5</accession>
<dbReference type="Pfam" id="PF19055">
    <property type="entry name" value="ABC2_membrane_7"/>
    <property type="match status" value="1"/>
</dbReference>
<keyword evidence="3" id="KW-0813">Transport</keyword>
<dbReference type="InterPro" id="IPR013525">
    <property type="entry name" value="ABC2_TM"/>
</dbReference>
<feature type="transmembrane region" description="Helical" evidence="12">
    <location>
        <begin position="751"/>
        <end position="777"/>
    </location>
</feature>
<keyword evidence="8 12" id="KW-1133">Transmembrane helix</keyword>
<dbReference type="Gramene" id="PAN11968">
    <property type="protein sequence ID" value="PAN11968"/>
    <property type="gene ID" value="PAHAL_2G232600"/>
</dbReference>
<evidence type="ECO:0000259" key="13">
    <source>
        <dbReference type="PROSITE" id="PS50893"/>
    </source>
</evidence>
<feature type="transmembrane region" description="Helical" evidence="12">
    <location>
        <begin position="608"/>
        <end position="630"/>
    </location>
</feature>
<evidence type="ECO:0000256" key="7">
    <source>
        <dbReference type="ARBA" id="ARBA00022840"/>
    </source>
</evidence>
<evidence type="ECO:0000256" key="6">
    <source>
        <dbReference type="ARBA" id="ARBA00022741"/>
    </source>
</evidence>
<dbReference type="Pfam" id="PF00005">
    <property type="entry name" value="ABC_tran"/>
    <property type="match status" value="2"/>
</dbReference>
<gene>
    <name evidence="14" type="ORF">PAHAL_2G232600</name>
</gene>
<keyword evidence="6" id="KW-0547">Nucleotide-binding</keyword>
<dbReference type="CDD" id="cd03232">
    <property type="entry name" value="ABCG_PDR_domain2"/>
    <property type="match status" value="1"/>
</dbReference>
<feature type="region of interest" description="Disordered" evidence="11">
    <location>
        <begin position="815"/>
        <end position="836"/>
    </location>
</feature>
<dbReference type="InterPro" id="IPR029481">
    <property type="entry name" value="ABC_trans_N"/>
</dbReference>
<dbReference type="Gene3D" id="3.40.50.300">
    <property type="entry name" value="P-loop containing nucleotide triphosphate hydrolases"/>
    <property type="match status" value="2"/>
</dbReference>
<dbReference type="AlphaFoldDB" id="A0A2S3GYV5"/>
<dbReference type="InterPro" id="IPR003593">
    <property type="entry name" value="AAA+_ATPase"/>
</dbReference>
<dbReference type="SUPFAM" id="SSF52540">
    <property type="entry name" value="P-loop containing nucleoside triphosphate hydrolases"/>
    <property type="match status" value="2"/>
</dbReference>
<evidence type="ECO:0000256" key="10">
    <source>
        <dbReference type="ARBA" id="ARBA00037747"/>
    </source>
</evidence>
<protein>
    <recommendedName>
        <fullName evidence="13">ABC transporter domain-containing protein</fullName>
    </recommendedName>
</protein>
<evidence type="ECO:0000256" key="9">
    <source>
        <dbReference type="ARBA" id="ARBA00023136"/>
    </source>
</evidence>
<dbReference type="InterPro" id="IPR043926">
    <property type="entry name" value="ABCG_dom"/>
</dbReference>
<evidence type="ECO:0000256" key="4">
    <source>
        <dbReference type="ARBA" id="ARBA00022692"/>
    </source>
</evidence>
<dbReference type="InterPro" id="IPR027417">
    <property type="entry name" value="P-loop_NTPase"/>
</dbReference>
<evidence type="ECO:0000313" key="14">
    <source>
        <dbReference type="EMBL" id="PAN11968.1"/>
    </source>
</evidence>
<proteinExistence type="inferred from homology"/>
<dbReference type="GO" id="GO:0140359">
    <property type="term" value="F:ABC-type transporter activity"/>
    <property type="evidence" value="ECO:0007669"/>
    <property type="project" value="InterPro"/>
</dbReference>
<feature type="domain" description="ABC transporter" evidence="13">
    <location>
        <begin position="855"/>
        <end position="1107"/>
    </location>
</feature>
<feature type="transmembrane region" description="Helical" evidence="12">
    <location>
        <begin position="524"/>
        <end position="547"/>
    </location>
</feature>
<sequence length="1150" mass="127741">MDDAGEIHALGSLRREGSVWSAAGDNVFSLSSRGDGGGAEDDEEALRWAALEKLPTYDRARTAVLAMPEGELREVNVQKLGPQERHALLQRLAWVGDDHQRFLSKFKDRVDRVGIELPKIEVRYDNLNVEAEAYVGSRGLPTIFNTYANVFEGIANVLHLTPSRKQKISILHNVSGIIKPHRMTLLLGPPGAGKTSLLLALAGTLPSSLKVTGNITYNGHTMDEFEARRSAAYVSQHDLHMGELTVRETVNFSAKCQGIGHRYDLLVELSRREKEAGIVPDPETDIYMKAAATGEQKADVVTNHILKVLGLDICADTIVGNNMLRGISGGQKKRVTTAEMLVTPGRALFMDEISTGLDSSTTFQIVNSIRQTIHIVGGTAVIALLQPAPETYELFDDIILLSDGQVVYSGPREHVLQFFESVGFKCPQRKGVADFLQEVTSRKDQRQYWKHGDETYRYVPVKEFAEAFQSFHIGEAIRNELAVPFDKSTSHPAALKTSKYGASMKELLKANIDREILLMKRNSFVYIFKAVQLTLMAIIAMTVFLRTNMQHDSLTNGRIYMGALFFGILMIMFNGLAEIGLTIAKLPVFFKQRDLLFYPAWTYSLPSWIIKTPLSLLNVTIWVFITYYVIGFDPNVERLFRQFLLLLLMNEASSGLFRFIAGLARHQVVASTIGSFGILIFMLLGGFLLARENVKKWWIWGYWISPLMYAQNAISVNEFLGDSWNKILPGSTEPLGKLVLESRGLFPEAKWYWIGVGALLGYVLLFNILYTVCLTFLKPFDSNQPTISEETLKIKQANLTGDVLEASSRGRVASNTVTTRSTVDESNDEAASNHATVNSSPVNKGMVLPFVPLSITFEDIRYSVDMPKEIRAQGVKETRLQLLKGISGSFRPGVLTALMGVSGAGKTTLMDVLAGRKTSGYIEGNITISGYPKKQETFARVSGYCEQSDIHSPNVTVYESLAFSAWLRLPADVDSSTRKMFIDEVMELVELLPLKDALVGLPGVSGLSTEQRKRLTIAVELVANPSIIFMDEPTSGLDARAAAIVMRAIRNTVDTGRTVVCTIHQPSIDIFESFDELFLMKRGGEEIYVGPLGRHSCELIKYFEAIEGVTNIKDGYNPSTWMLEVTSTMQEQITGVNFSEVYKNSELYSI</sequence>
<comment type="function">
    <text evidence="10">May be a general defense protein.</text>
</comment>
<dbReference type="InterPro" id="IPR013581">
    <property type="entry name" value="PDR_assoc"/>
</dbReference>
<dbReference type="CDD" id="cd03233">
    <property type="entry name" value="ABCG_PDR_domain1"/>
    <property type="match status" value="1"/>
</dbReference>
<keyword evidence="9 12" id="KW-0472">Membrane</keyword>
<feature type="transmembrane region" description="Helical" evidence="12">
    <location>
        <begin position="559"/>
        <end position="588"/>
    </location>
</feature>
<dbReference type="GO" id="GO:0005524">
    <property type="term" value="F:ATP binding"/>
    <property type="evidence" value="ECO:0007669"/>
    <property type="project" value="UniProtKB-KW"/>
</dbReference>
<dbReference type="FunFam" id="3.40.50.300:FF:000059">
    <property type="entry name" value="ABC transporter G family member 40"/>
    <property type="match status" value="1"/>
</dbReference>
<dbReference type="GO" id="GO:0016020">
    <property type="term" value="C:membrane"/>
    <property type="evidence" value="ECO:0007669"/>
    <property type="project" value="UniProtKB-SubCell"/>
</dbReference>
<evidence type="ECO:0000256" key="5">
    <source>
        <dbReference type="ARBA" id="ARBA00022737"/>
    </source>
</evidence>
<evidence type="ECO:0000256" key="12">
    <source>
        <dbReference type="SAM" id="Phobius"/>
    </source>
</evidence>